<gene>
    <name evidence="8" type="primary">appF_4</name>
    <name evidence="8" type="ORF">SAMEA3906486_04615</name>
</gene>
<keyword evidence="3" id="KW-1003">Cell membrane</keyword>
<sequence>MSPLNHSKDELHSARHERPSVDTLDAPPSRREAAYADAGLAPLLQAEAVSRRFSVKTGLFGPSRELHAVNGVDLALPRGGVLGIVGESGCGKSTLARMLLGLLRPSSGAIRLGGQDIATLSRRDIARQVQPVFQDPYSSLNPRRTIASIVSLPLEVHGIANPRQHKAIEMLERVGLPARLAGNTPGQLSGGQRQRVAIARALVMQPGLVICDEPTSALDVSVQAQIMNLLMDLRREFNLTYVFISHNLAVVEHIATHVAVMYLGRVVESAPTAELFARPRHPYTQALLASVLTPEPGLGLPDTGLGVSFPDPLHPPSGCPFHPRCRHALASCKDTRPALRADARGSVACHLVFPTSQDSA</sequence>
<dbReference type="SMART" id="SM00382">
    <property type="entry name" value="AAA"/>
    <property type="match status" value="1"/>
</dbReference>
<keyword evidence="4" id="KW-0547">Nucleotide-binding</keyword>
<dbReference type="InterPro" id="IPR013563">
    <property type="entry name" value="Oligopep_ABC_C"/>
</dbReference>
<evidence type="ECO:0000256" key="1">
    <source>
        <dbReference type="ARBA" id="ARBA00005417"/>
    </source>
</evidence>
<dbReference type="AlphaFoldDB" id="A0A157SSL1"/>
<dbReference type="GO" id="GO:0015833">
    <property type="term" value="P:peptide transport"/>
    <property type="evidence" value="ECO:0007669"/>
    <property type="project" value="InterPro"/>
</dbReference>
<dbReference type="InterPro" id="IPR050319">
    <property type="entry name" value="ABC_transp_ATP-bind"/>
</dbReference>
<keyword evidence="3" id="KW-0472">Membrane</keyword>
<protein>
    <submittedName>
        <fullName evidence="8">Oligopeptide transport ATP-binding protein</fullName>
        <ecNumber evidence="8">3.6.3.-</ecNumber>
    </submittedName>
</protein>
<dbReference type="GO" id="GO:0016887">
    <property type="term" value="F:ATP hydrolysis activity"/>
    <property type="evidence" value="ECO:0007669"/>
    <property type="project" value="InterPro"/>
</dbReference>
<comment type="similarity">
    <text evidence="1">Belongs to the ABC transporter superfamily.</text>
</comment>
<proteinExistence type="inferred from homology"/>
<organism evidence="8 9">
    <name type="scientific">Bordetella ansorpii</name>
    <dbReference type="NCBI Taxonomy" id="288768"/>
    <lineage>
        <taxon>Bacteria</taxon>
        <taxon>Pseudomonadati</taxon>
        <taxon>Pseudomonadota</taxon>
        <taxon>Betaproteobacteria</taxon>
        <taxon>Burkholderiales</taxon>
        <taxon>Alcaligenaceae</taxon>
        <taxon>Bordetella</taxon>
    </lineage>
</organism>
<evidence type="ECO:0000313" key="9">
    <source>
        <dbReference type="Proteomes" id="UP000076848"/>
    </source>
</evidence>
<dbReference type="GO" id="GO:0005524">
    <property type="term" value="F:ATP binding"/>
    <property type="evidence" value="ECO:0007669"/>
    <property type="project" value="UniProtKB-KW"/>
</dbReference>
<dbReference type="PROSITE" id="PS00211">
    <property type="entry name" value="ABC_TRANSPORTER_1"/>
    <property type="match status" value="1"/>
</dbReference>
<dbReference type="PANTHER" id="PTHR43776">
    <property type="entry name" value="TRANSPORT ATP-BINDING PROTEIN"/>
    <property type="match status" value="1"/>
</dbReference>
<evidence type="ECO:0000256" key="6">
    <source>
        <dbReference type="SAM" id="MobiDB-lite"/>
    </source>
</evidence>
<dbReference type="FunFam" id="3.40.50.300:FF:000016">
    <property type="entry name" value="Oligopeptide ABC transporter ATP-binding component"/>
    <property type="match status" value="1"/>
</dbReference>
<keyword evidence="8" id="KW-0378">Hydrolase</keyword>
<dbReference type="PANTHER" id="PTHR43776:SF7">
    <property type="entry name" value="D,D-DIPEPTIDE TRANSPORT ATP-BINDING PROTEIN DDPF-RELATED"/>
    <property type="match status" value="1"/>
</dbReference>
<dbReference type="InterPro" id="IPR003439">
    <property type="entry name" value="ABC_transporter-like_ATP-bd"/>
</dbReference>
<dbReference type="NCBIfam" id="TIGR01727">
    <property type="entry name" value="oligo_HPY"/>
    <property type="match status" value="1"/>
</dbReference>
<keyword evidence="2" id="KW-0813">Transport</keyword>
<keyword evidence="5 8" id="KW-0067">ATP-binding</keyword>
<name>A0A157SSL1_9BORD</name>
<evidence type="ECO:0000259" key="7">
    <source>
        <dbReference type="PROSITE" id="PS50893"/>
    </source>
</evidence>
<dbReference type="STRING" id="288768.SAMEA3906486_04615"/>
<evidence type="ECO:0000256" key="4">
    <source>
        <dbReference type="ARBA" id="ARBA00022741"/>
    </source>
</evidence>
<dbReference type="Pfam" id="PF00005">
    <property type="entry name" value="ABC_tran"/>
    <property type="match status" value="1"/>
</dbReference>
<dbReference type="PROSITE" id="PS50893">
    <property type="entry name" value="ABC_TRANSPORTER_2"/>
    <property type="match status" value="1"/>
</dbReference>
<feature type="domain" description="ABC transporter" evidence="7">
    <location>
        <begin position="44"/>
        <end position="288"/>
    </location>
</feature>
<dbReference type="OrthoDB" id="9802772at2"/>
<evidence type="ECO:0000256" key="5">
    <source>
        <dbReference type="ARBA" id="ARBA00022840"/>
    </source>
</evidence>
<dbReference type="SUPFAM" id="SSF52540">
    <property type="entry name" value="P-loop containing nucleoside triphosphate hydrolases"/>
    <property type="match status" value="1"/>
</dbReference>
<accession>A0A157SSL1</accession>
<dbReference type="InterPro" id="IPR027417">
    <property type="entry name" value="P-loop_NTPase"/>
</dbReference>
<dbReference type="Gene3D" id="3.40.50.300">
    <property type="entry name" value="P-loop containing nucleotide triphosphate hydrolases"/>
    <property type="match status" value="1"/>
</dbReference>
<feature type="region of interest" description="Disordered" evidence="6">
    <location>
        <begin position="1"/>
        <end position="29"/>
    </location>
</feature>
<reference evidence="8 9" key="1">
    <citation type="submission" date="2016-04" db="EMBL/GenBank/DDBJ databases">
        <authorList>
            <consortium name="Pathogen Informatics"/>
        </authorList>
    </citation>
    <scope>NUCLEOTIDE SEQUENCE [LARGE SCALE GENOMIC DNA]</scope>
    <source>
        <strain evidence="8 9">H050680373</strain>
    </source>
</reference>
<evidence type="ECO:0000256" key="3">
    <source>
        <dbReference type="ARBA" id="ARBA00022475"/>
    </source>
</evidence>
<keyword evidence="9" id="KW-1185">Reference proteome</keyword>
<evidence type="ECO:0000256" key="2">
    <source>
        <dbReference type="ARBA" id="ARBA00022448"/>
    </source>
</evidence>
<dbReference type="GO" id="GO:0055085">
    <property type="term" value="P:transmembrane transport"/>
    <property type="evidence" value="ECO:0007669"/>
    <property type="project" value="UniProtKB-ARBA"/>
</dbReference>
<evidence type="ECO:0000313" key="8">
    <source>
        <dbReference type="EMBL" id="SAI73417.1"/>
    </source>
</evidence>
<dbReference type="EC" id="3.6.3.-" evidence="8"/>
<dbReference type="Pfam" id="PF08352">
    <property type="entry name" value="oligo_HPY"/>
    <property type="match status" value="1"/>
</dbReference>
<dbReference type="CDD" id="cd03257">
    <property type="entry name" value="ABC_NikE_OppD_transporters"/>
    <property type="match status" value="1"/>
</dbReference>
<dbReference type="Proteomes" id="UP000076848">
    <property type="component" value="Unassembled WGS sequence"/>
</dbReference>
<dbReference type="InterPro" id="IPR003593">
    <property type="entry name" value="AAA+_ATPase"/>
</dbReference>
<feature type="compositionally biased region" description="Basic and acidic residues" evidence="6">
    <location>
        <begin position="1"/>
        <end position="20"/>
    </location>
</feature>
<dbReference type="InterPro" id="IPR017871">
    <property type="entry name" value="ABC_transporter-like_CS"/>
</dbReference>
<dbReference type="EMBL" id="FKIF01000009">
    <property type="protein sequence ID" value="SAI73417.1"/>
    <property type="molecule type" value="Genomic_DNA"/>
</dbReference>